<feature type="transmembrane region" description="Helical" evidence="2">
    <location>
        <begin position="91"/>
        <end position="114"/>
    </location>
</feature>
<keyword evidence="2" id="KW-1133">Transmembrane helix</keyword>
<feature type="transmembrane region" description="Helical" evidence="2">
    <location>
        <begin position="65"/>
        <end position="84"/>
    </location>
</feature>
<evidence type="ECO:0000313" key="4">
    <source>
        <dbReference type="Proteomes" id="UP001596512"/>
    </source>
</evidence>
<sequence length="158" mass="15371">MPAAAMTALSLVDLSAAHGRMSGYSHVSAVRGLWAGRVAGVLALAGRVAAAGGLAAWAGPAVLPSAPGAVAVVVVVLAGALVLTRVRVPAWVLYVAMVTVGFVVLACLSVAPVVQTGAAADVPGADDWRGTAARRACCSSGSRASSGSPARGPGGCSR</sequence>
<name>A0ABW2TLM4_9PSEU</name>
<reference evidence="4" key="1">
    <citation type="journal article" date="2019" name="Int. J. Syst. Evol. Microbiol.">
        <title>The Global Catalogue of Microorganisms (GCM) 10K type strain sequencing project: providing services to taxonomists for standard genome sequencing and annotation.</title>
        <authorList>
            <consortium name="The Broad Institute Genomics Platform"/>
            <consortium name="The Broad Institute Genome Sequencing Center for Infectious Disease"/>
            <person name="Wu L."/>
            <person name="Ma J."/>
        </authorList>
    </citation>
    <scope>NUCLEOTIDE SEQUENCE [LARGE SCALE GENOMIC DNA]</scope>
    <source>
        <strain evidence="4">JCM 17695</strain>
    </source>
</reference>
<gene>
    <name evidence="3" type="ORF">ACFQV2_09340</name>
</gene>
<organism evidence="3 4">
    <name type="scientific">Actinokineospora soli</name>
    <dbReference type="NCBI Taxonomy" id="1048753"/>
    <lineage>
        <taxon>Bacteria</taxon>
        <taxon>Bacillati</taxon>
        <taxon>Actinomycetota</taxon>
        <taxon>Actinomycetes</taxon>
        <taxon>Pseudonocardiales</taxon>
        <taxon>Pseudonocardiaceae</taxon>
        <taxon>Actinokineospora</taxon>
    </lineage>
</organism>
<feature type="region of interest" description="Disordered" evidence="1">
    <location>
        <begin position="139"/>
        <end position="158"/>
    </location>
</feature>
<comment type="caution">
    <text evidence="3">The sequence shown here is derived from an EMBL/GenBank/DDBJ whole genome shotgun (WGS) entry which is preliminary data.</text>
</comment>
<dbReference type="Proteomes" id="UP001596512">
    <property type="component" value="Unassembled WGS sequence"/>
</dbReference>
<evidence type="ECO:0000313" key="3">
    <source>
        <dbReference type="EMBL" id="MFC7613746.1"/>
    </source>
</evidence>
<accession>A0ABW2TLM4</accession>
<keyword evidence="4" id="KW-1185">Reference proteome</keyword>
<proteinExistence type="predicted"/>
<feature type="compositionally biased region" description="Low complexity" evidence="1">
    <location>
        <begin position="139"/>
        <end position="151"/>
    </location>
</feature>
<evidence type="ECO:0000256" key="2">
    <source>
        <dbReference type="SAM" id="Phobius"/>
    </source>
</evidence>
<protein>
    <submittedName>
        <fullName evidence="3">Uncharacterized protein</fullName>
    </submittedName>
</protein>
<keyword evidence="2" id="KW-0812">Transmembrane</keyword>
<keyword evidence="2" id="KW-0472">Membrane</keyword>
<feature type="transmembrane region" description="Helical" evidence="2">
    <location>
        <begin position="38"/>
        <end position="59"/>
    </location>
</feature>
<dbReference type="EMBL" id="JBHTEY010000004">
    <property type="protein sequence ID" value="MFC7613746.1"/>
    <property type="molecule type" value="Genomic_DNA"/>
</dbReference>
<evidence type="ECO:0000256" key="1">
    <source>
        <dbReference type="SAM" id="MobiDB-lite"/>
    </source>
</evidence>